<evidence type="ECO:0000256" key="1">
    <source>
        <dbReference type="SAM" id="MobiDB-lite"/>
    </source>
</evidence>
<dbReference type="Proteomes" id="UP000472372">
    <property type="component" value="Chromosome 11"/>
</dbReference>
<protein>
    <submittedName>
        <fullName evidence="2">Uncharacterized protein</fullName>
    </submittedName>
</protein>
<proteinExistence type="predicted"/>
<name>A0A6S6WGV9_9PLEO</name>
<evidence type="ECO:0000313" key="3">
    <source>
        <dbReference type="Proteomes" id="UP000472372"/>
    </source>
</evidence>
<sequence>MARNETDLPSGPNASWTDMIPPNQRPSSSHRIARTCYGRRIPQATPHMVTHMQTIRSKLAYIKTTIDKRLYLQQLVQNNGSYCPHCTPLGVTGHCDPTCSLLRPTDKEYPSYWCEYDDPWLGRIETDLAAYQNIVNDMEARGTQVYAATVGRWERGMTKLMEGCLVTTETEEQDGWPEAKNTDYYDEQVVENLAPWRFETAWGKGPGLEVGIAPEELVGVKRKLPEDRGDEMDWE</sequence>
<dbReference type="EMBL" id="HG992987">
    <property type="protein sequence ID" value="CAE7215175.1"/>
    <property type="molecule type" value="Genomic_DNA"/>
</dbReference>
<evidence type="ECO:0000313" key="2">
    <source>
        <dbReference type="EMBL" id="CAE7215175.1"/>
    </source>
</evidence>
<gene>
    <name evidence="2" type="ORF">PTTW11_10660</name>
</gene>
<reference evidence="2" key="1">
    <citation type="submission" date="2021-02" db="EMBL/GenBank/DDBJ databases">
        <authorList>
            <person name="Syme A R."/>
            <person name="Syme A R."/>
            <person name="Moolhuijzen P."/>
        </authorList>
    </citation>
    <scope>NUCLEOTIDE SEQUENCE</scope>
    <source>
        <strain evidence="2">W1-1</strain>
    </source>
</reference>
<accession>A0A6S6WGV9</accession>
<feature type="region of interest" description="Disordered" evidence="1">
    <location>
        <begin position="1"/>
        <end position="29"/>
    </location>
</feature>
<organism evidence="2 3">
    <name type="scientific">Pyrenophora teres f. teres</name>
    <dbReference type="NCBI Taxonomy" id="97479"/>
    <lineage>
        <taxon>Eukaryota</taxon>
        <taxon>Fungi</taxon>
        <taxon>Dikarya</taxon>
        <taxon>Ascomycota</taxon>
        <taxon>Pezizomycotina</taxon>
        <taxon>Dothideomycetes</taxon>
        <taxon>Pleosporomycetidae</taxon>
        <taxon>Pleosporales</taxon>
        <taxon>Pleosporineae</taxon>
        <taxon>Pleosporaceae</taxon>
        <taxon>Pyrenophora</taxon>
    </lineage>
</organism>
<dbReference type="AlphaFoldDB" id="A0A6S6WGV9"/>